<dbReference type="Proteomes" id="UP001162907">
    <property type="component" value="Chromosome"/>
</dbReference>
<evidence type="ECO:0000313" key="3">
    <source>
        <dbReference type="Proteomes" id="UP001162907"/>
    </source>
</evidence>
<dbReference type="RefSeq" id="WP_230736845.1">
    <property type="nucleotide sequence ID" value="NZ_CP075567.1"/>
</dbReference>
<dbReference type="Pfam" id="PF04233">
    <property type="entry name" value="Phage_Mu_F"/>
    <property type="match status" value="1"/>
</dbReference>
<dbReference type="InterPro" id="IPR006528">
    <property type="entry name" value="Phage_head_morphogenesis_dom"/>
</dbReference>
<keyword evidence="3" id="KW-1185">Reference proteome</keyword>
<name>A0ABY3Q875_9PSED</name>
<evidence type="ECO:0000259" key="1">
    <source>
        <dbReference type="Pfam" id="PF04233"/>
    </source>
</evidence>
<accession>A0ABY3Q875</accession>
<sequence length="352" mass="38657">MGSDQISDTIRNAVLLESLKSSEVEKFAPFLKRIDQSLREQLGKAELTDFKRARLEGMLKQVDEALDGILTEYTDQMQLDLPVIASWQAGAEAALIAAALPNYTSTIPALSTLKTAAFKSPLGVKGADGGKLLTPFIEDWSKSERTRVIGAIRQGWFEGRTNAEIVRTLRGTKDLKYADGLLAITARNADAVTRTAIQHVAGQARNQFAKQNSDILKGVKIIATLDGRTTAYCRAADGTEYALDEGPRPPFHVRCRTSFILILKDAPSLGTLADRSSMNGQVKADTSYYEWIKTQPAAFQDTVIGKSRAKLFRDGGMTPEQFSELQIGNNFKPRTLDQLRQMVPEAFARAGL</sequence>
<feature type="domain" description="Phage head morphogenesis" evidence="1">
    <location>
        <begin position="151"/>
        <end position="260"/>
    </location>
</feature>
<evidence type="ECO:0000313" key="2">
    <source>
        <dbReference type="EMBL" id="UFQ02249.1"/>
    </source>
</evidence>
<reference evidence="2 3" key="1">
    <citation type="journal article" date="2022" name="Int. J. Syst. Evol. Microbiol.">
        <title>Pseudomonas fitomaticsae sp. nov., isolated at Marimurtra Botanical Garden in Blanes, Catalonia, Spain.</title>
        <authorList>
            <person name="Atanasov K.E."/>
            <person name="Galbis D.M."/>
            <person name="Cornado D."/>
            <person name="Serpico A."/>
            <person name="Sanchez G."/>
            <person name="Bosch M."/>
            <person name="Ferrer A."/>
            <person name="Altabella T."/>
        </authorList>
    </citation>
    <scope>NUCLEOTIDE SEQUENCE [LARGE SCALE GENOMIC DNA]</scope>
    <source>
        <strain evidence="2 3">FIT81</strain>
    </source>
</reference>
<dbReference type="InterPro" id="IPR017029">
    <property type="entry name" value="Phage_head_put"/>
</dbReference>
<proteinExistence type="predicted"/>
<organism evidence="2 3">
    <name type="scientific">Pseudomonas fitomaticsae</name>
    <dbReference type="NCBI Taxonomy" id="2837969"/>
    <lineage>
        <taxon>Bacteria</taxon>
        <taxon>Pseudomonadati</taxon>
        <taxon>Pseudomonadota</taxon>
        <taxon>Gammaproteobacteria</taxon>
        <taxon>Pseudomonadales</taxon>
        <taxon>Pseudomonadaceae</taxon>
        <taxon>Pseudomonas</taxon>
    </lineage>
</organism>
<gene>
    <name evidence="2" type="ORF">KJY40_11365</name>
</gene>
<protein>
    <submittedName>
        <fullName evidence="2">Phage head morphogenesis protein</fullName>
    </submittedName>
</protein>
<dbReference type="PIRSF" id="PIRSF034565">
    <property type="entry name" value="UCP034565"/>
    <property type="match status" value="1"/>
</dbReference>
<dbReference type="EMBL" id="CP075567">
    <property type="protein sequence ID" value="UFQ02249.1"/>
    <property type="molecule type" value="Genomic_DNA"/>
</dbReference>